<feature type="region of interest" description="Disordered" evidence="1">
    <location>
        <begin position="137"/>
        <end position="195"/>
    </location>
</feature>
<sequence>TLSAVGPQRPSFYPVPAPSPLTSAEANNSSMGQVVKQKASQKPHRSLSFAGHTNQARRPQAAHPSGLAQHEFSSDILQERMKENERRRHLTSIDVDPDMAQYLEDERLAIMLQNSEFLQELRGDRIFMMTLERDLRNSEKTKVEQPAEPSTPPSLDPENQDFIDLRNSEKTKVEQPAEPSTPPSLDPENQDFIGG</sequence>
<name>A0A2C9L4S3_BIOGL</name>
<evidence type="ECO:0000313" key="3">
    <source>
        <dbReference type="Proteomes" id="UP000076420"/>
    </source>
</evidence>
<dbReference type="PANTHER" id="PTHR13467:SF3">
    <property type="entry name" value="CUE DOMAIN-CONTAINING PROTEIN 1"/>
    <property type="match status" value="1"/>
</dbReference>
<feature type="compositionally biased region" description="Basic and acidic residues" evidence="1">
    <location>
        <begin position="163"/>
        <end position="175"/>
    </location>
</feature>
<dbReference type="AlphaFoldDB" id="A0A2C9L4S3"/>
<dbReference type="VEuPathDB" id="VectorBase:BGLB026910"/>
<proteinExistence type="predicted"/>
<protein>
    <submittedName>
        <fullName evidence="2">Uncharacterized protein</fullName>
    </submittedName>
</protein>
<dbReference type="EnsemblMetazoa" id="BGLB026910-RA">
    <property type="protein sequence ID" value="BGLB026910-PA"/>
    <property type="gene ID" value="BGLB026910"/>
</dbReference>
<dbReference type="VEuPathDB" id="VectorBase:BGLAX_027032"/>
<evidence type="ECO:0000313" key="2">
    <source>
        <dbReference type="EnsemblMetazoa" id="BGLB026910-PA"/>
    </source>
</evidence>
<feature type="compositionally biased region" description="Polar residues" evidence="1">
    <location>
        <begin position="20"/>
        <end position="32"/>
    </location>
</feature>
<dbReference type="STRING" id="6526.A0A2C9L4S3"/>
<organism evidence="2 3">
    <name type="scientific">Biomphalaria glabrata</name>
    <name type="common">Bloodfluke planorb</name>
    <name type="synonym">Freshwater snail</name>
    <dbReference type="NCBI Taxonomy" id="6526"/>
    <lineage>
        <taxon>Eukaryota</taxon>
        <taxon>Metazoa</taxon>
        <taxon>Spiralia</taxon>
        <taxon>Lophotrochozoa</taxon>
        <taxon>Mollusca</taxon>
        <taxon>Gastropoda</taxon>
        <taxon>Heterobranchia</taxon>
        <taxon>Euthyneura</taxon>
        <taxon>Panpulmonata</taxon>
        <taxon>Hygrophila</taxon>
        <taxon>Lymnaeoidea</taxon>
        <taxon>Planorbidae</taxon>
        <taxon>Biomphalaria</taxon>
    </lineage>
</organism>
<dbReference type="PANTHER" id="PTHR13467">
    <property type="entry name" value="CUE DOMAIN CONTAINING PROTEIN 1"/>
    <property type="match status" value="1"/>
</dbReference>
<evidence type="ECO:0000256" key="1">
    <source>
        <dbReference type="SAM" id="MobiDB-lite"/>
    </source>
</evidence>
<reference evidence="2" key="1">
    <citation type="submission" date="2020-05" db="UniProtKB">
        <authorList>
            <consortium name="EnsemblMetazoa"/>
        </authorList>
    </citation>
    <scope>IDENTIFICATION</scope>
    <source>
        <strain evidence="2">BB02</strain>
    </source>
</reference>
<feature type="region of interest" description="Disordered" evidence="1">
    <location>
        <begin position="1"/>
        <end position="69"/>
    </location>
</feature>
<dbReference type="InterPro" id="IPR040192">
    <property type="entry name" value="CUEDC1"/>
</dbReference>
<dbReference type="KEGG" id="bgt:106050968"/>
<dbReference type="Proteomes" id="UP000076420">
    <property type="component" value="Unassembled WGS sequence"/>
</dbReference>
<gene>
    <name evidence="2" type="primary">106050968</name>
</gene>
<accession>A0A2C9L4S3</accession>